<organism evidence="1 2">
    <name type="scientific">Panagrolaimus sp. PS1159</name>
    <dbReference type="NCBI Taxonomy" id="55785"/>
    <lineage>
        <taxon>Eukaryota</taxon>
        <taxon>Metazoa</taxon>
        <taxon>Ecdysozoa</taxon>
        <taxon>Nematoda</taxon>
        <taxon>Chromadorea</taxon>
        <taxon>Rhabditida</taxon>
        <taxon>Tylenchina</taxon>
        <taxon>Panagrolaimomorpha</taxon>
        <taxon>Panagrolaimoidea</taxon>
        <taxon>Panagrolaimidae</taxon>
        <taxon>Panagrolaimus</taxon>
    </lineage>
</organism>
<dbReference type="WBParaSite" id="PS1159_v2.g128.t1">
    <property type="protein sequence ID" value="PS1159_v2.g128.t1"/>
    <property type="gene ID" value="PS1159_v2.g128"/>
</dbReference>
<protein>
    <submittedName>
        <fullName evidence="2">SKP1 component POZ domain-containing protein</fullName>
    </submittedName>
</protein>
<evidence type="ECO:0000313" key="1">
    <source>
        <dbReference type="Proteomes" id="UP000887580"/>
    </source>
</evidence>
<evidence type="ECO:0000313" key="2">
    <source>
        <dbReference type="WBParaSite" id="PS1159_v2.g128.t1"/>
    </source>
</evidence>
<proteinExistence type="predicted"/>
<accession>A0AC35F1K5</accession>
<dbReference type="Proteomes" id="UP000887580">
    <property type="component" value="Unplaced"/>
</dbReference>
<reference evidence="2" key="1">
    <citation type="submission" date="2022-11" db="UniProtKB">
        <authorList>
            <consortium name="WormBaseParasite"/>
        </authorList>
    </citation>
    <scope>IDENTIFICATION</scope>
</reference>
<sequence>MKPNETFSLRSISEAEKMEEIETNSIIEYTLTFSDNSKLELKPEYSKFFGMVEDFGKAMATNSLKAIIPMPIPFTKEAVEIVLGYFEKHNNRLTDPEATEYFSTIPVSKCIAAINTAEFMICTDFIKICSLHISRKLKGLEFKELFQACNVKDMKKNLEKFQLSPACWILFGETMNELFEKEPNWENYDNISVALPPLEC</sequence>
<name>A0AC35F1K5_9BILA</name>